<dbReference type="EMBL" id="CP037423">
    <property type="protein sequence ID" value="QDV46166.1"/>
    <property type="molecule type" value="Genomic_DNA"/>
</dbReference>
<dbReference type="AlphaFoldDB" id="A0A518HZ95"/>
<feature type="compositionally biased region" description="Low complexity" evidence="1">
    <location>
        <begin position="207"/>
        <end position="229"/>
    </location>
</feature>
<evidence type="ECO:0000256" key="1">
    <source>
        <dbReference type="SAM" id="MobiDB-lite"/>
    </source>
</evidence>
<name>A0A518HZ95_9BACT</name>
<proteinExistence type="predicted"/>
<organism evidence="2 3">
    <name type="scientific">Stieleria neptunia</name>
    <dbReference type="NCBI Taxonomy" id="2527979"/>
    <lineage>
        <taxon>Bacteria</taxon>
        <taxon>Pseudomonadati</taxon>
        <taxon>Planctomycetota</taxon>
        <taxon>Planctomycetia</taxon>
        <taxon>Pirellulales</taxon>
        <taxon>Pirellulaceae</taxon>
        <taxon>Stieleria</taxon>
    </lineage>
</organism>
<accession>A0A518HZ95</accession>
<feature type="region of interest" description="Disordered" evidence="1">
    <location>
        <begin position="166"/>
        <end position="366"/>
    </location>
</feature>
<gene>
    <name evidence="2" type="ORF">Enr13x_60750</name>
</gene>
<dbReference type="PROSITE" id="PS51257">
    <property type="entry name" value="PROKAR_LIPOPROTEIN"/>
    <property type="match status" value="1"/>
</dbReference>
<feature type="compositionally biased region" description="Polar residues" evidence="1">
    <location>
        <begin position="230"/>
        <end position="239"/>
    </location>
</feature>
<keyword evidence="3" id="KW-1185">Reference proteome</keyword>
<feature type="compositionally biased region" description="Low complexity" evidence="1">
    <location>
        <begin position="334"/>
        <end position="366"/>
    </location>
</feature>
<evidence type="ECO:0000313" key="2">
    <source>
        <dbReference type="EMBL" id="QDV46166.1"/>
    </source>
</evidence>
<protein>
    <submittedName>
        <fullName evidence="2">Uncharacterized protein</fullName>
    </submittedName>
</protein>
<feature type="compositionally biased region" description="Low complexity" evidence="1">
    <location>
        <begin position="168"/>
        <end position="183"/>
    </location>
</feature>
<evidence type="ECO:0000313" key="3">
    <source>
        <dbReference type="Proteomes" id="UP000319004"/>
    </source>
</evidence>
<feature type="compositionally biased region" description="Low complexity" evidence="1">
    <location>
        <begin position="254"/>
        <end position="265"/>
    </location>
</feature>
<dbReference type="RefSeq" id="WP_145390324.1">
    <property type="nucleotide sequence ID" value="NZ_CP037423.1"/>
</dbReference>
<reference evidence="2 3" key="1">
    <citation type="submission" date="2019-03" db="EMBL/GenBank/DDBJ databases">
        <title>Deep-cultivation of Planctomycetes and their phenomic and genomic characterization uncovers novel biology.</title>
        <authorList>
            <person name="Wiegand S."/>
            <person name="Jogler M."/>
            <person name="Boedeker C."/>
            <person name="Pinto D."/>
            <person name="Vollmers J."/>
            <person name="Rivas-Marin E."/>
            <person name="Kohn T."/>
            <person name="Peeters S.H."/>
            <person name="Heuer A."/>
            <person name="Rast P."/>
            <person name="Oberbeckmann S."/>
            <person name="Bunk B."/>
            <person name="Jeske O."/>
            <person name="Meyerdierks A."/>
            <person name="Storesund J.E."/>
            <person name="Kallscheuer N."/>
            <person name="Luecker S."/>
            <person name="Lage O.M."/>
            <person name="Pohl T."/>
            <person name="Merkel B.J."/>
            <person name="Hornburger P."/>
            <person name="Mueller R.-W."/>
            <person name="Bruemmer F."/>
            <person name="Labrenz M."/>
            <person name="Spormann A.M."/>
            <person name="Op den Camp H."/>
            <person name="Overmann J."/>
            <person name="Amann R."/>
            <person name="Jetten M.S.M."/>
            <person name="Mascher T."/>
            <person name="Medema M.H."/>
            <person name="Devos D.P."/>
            <person name="Kaster A.-K."/>
            <person name="Ovreas L."/>
            <person name="Rohde M."/>
            <person name="Galperin M.Y."/>
            <person name="Jogler C."/>
        </authorList>
    </citation>
    <scope>NUCLEOTIDE SEQUENCE [LARGE SCALE GENOMIC DNA]</scope>
    <source>
        <strain evidence="2 3">Enr13</strain>
    </source>
</reference>
<dbReference type="OrthoDB" id="271290at2"/>
<feature type="compositionally biased region" description="Low complexity" evidence="1">
    <location>
        <begin position="291"/>
        <end position="326"/>
    </location>
</feature>
<dbReference type="KEGG" id="snep:Enr13x_60750"/>
<dbReference type="Proteomes" id="UP000319004">
    <property type="component" value="Chromosome"/>
</dbReference>
<sequence>MQKRTKLKQQLLIAGCAGMMVTFTGCRSAMPKWNMFSWRSAPSAEALAGNGPTITYPTPPGESATPEAIASAAGGTGGPATRNVVAASAQTPNSPGTGFDAAVAANRTASATSRAAAQANGFNIATAPSTGGVSAAKLPGYPNPDAAAPGNHSSVPAIPAGYQFGTNSKSAARPEAAASSRYSMPSSYPAPGVPESGSGSASGYTLPGSSSPGGNSASSSDSSGIGFPSAGTTKPTTSAGGFALPDSMLNTVKAAASAANTTSPTNPQPFTPKPAATSGPATDSIAGPAGNSGFSLPGGSPPSSGASNGASAPSFSTASASLAPSANESFRTNSSSGYAPGSTSGSGSYPTTSGYPSTGTDGSFYR</sequence>